<dbReference type="Proteomes" id="UP000829398">
    <property type="component" value="Chromosome 4"/>
</dbReference>
<name>A0ACB8L6M6_CITSI</name>
<protein>
    <submittedName>
        <fullName evidence="1">Uncharacterized protein</fullName>
    </submittedName>
</protein>
<dbReference type="EMBL" id="CM039173">
    <property type="protein sequence ID" value="KAH9769128.1"/>
    <property type="molecule type" value="Genomic_DNA"/>
</dbReference>
<organism evidence="1 2">
    <name type="scientific">Citrus sinensis</name>
    <name type="common">Sweet orange</name>
    <name type="synonym">Citrus aurantium var. sinensis</name>
    <dbReference type="NCBI Taxonomy" id="2711"/>
    <lineage>
        <taxon>Eukaryota</taxon>
        <taxon>Viridiplantae</taxon>
        <taxon>Streptophyta</taxon>
        <taxon>Embryophyta</taxon>
        <taxon>Tracheophyta</taxon>
        <taxon>Spermatophyta</taxon>
        <taxon>Magnoliopsida</taxon>
        <taxon>eudicotyledons</taxon>
        <taxon>Gunneridae</taxon>
        <taxon>Pentapetalae</taxon>
        <taxon>rosids</taxon>
        <taxon>malvids</taxon>
        <taxon>Sapindales</taxon>
        <taxon>Rutaceae</taxon>
        <taxon>Aurantioideae</taxon>
        <taxon>Citrus</taxon>
    </lineage>
</organism>
<accession>A0ACB8L6M6</accession>
<comment type="caution">
    <text evidence="1">The sequence shown here is derived from an EMBL/GenBank/DDBJ whole genome shotgun (WGS) entry which is preliminary data.</text>
</comment>
<sequence length="1174" mass="135700">MMLSLLISGPQQPGNDIDVYLAPLIEDLQTLWDVGVEAYDAYKKEFFNLRAVLLWTINDFPTYGNLAGCTVKGYYACPYCGEDMPKCRLKHSKKNAYIGHRRWLPHDHPFRTQKQPFNNKHERKPPPKPLNSEAIFRKVESIENKWGKVKDKKRKKRGEKKDDDDDRVWWKKKSIFFKLEYWKYLLIRHQLDVMHIEKNVCESIYGTLLNIPGKTKDGIKSRWDLKVLKIRQKLAPDVKENNRTFLPPACYTLTKEEKKRFCEVLKSIKVPVGYSSNIQNLVSMKDLKLQGLKSHDGHVLMQQLLPTALRSIFPDHVKYAIIRLCFFFNSLCATVVDVTKLDQMEEDIALTLCLLEKCFPPSFFDIMIHLTIHLVNEVRLCGPVYLRWMYPFERNMKGLKAYVRNRNNPEGCIAESYIAEEALEFCAEYVSNMRTIGLPPGHVETSSIDKPLPGGKFEHVDHSLIHQAHLYVLQNTEEVQPFISEHIQWLKGHHSQKAKNERWLSNEHNRTFSTWLNKKVYEMIDDDEDVSNILRWLSQGPRPFVVKHPGYDINGYRFHTRERDEQRVHQNSGVSLIAATLQVASAKDKNPILGDMSYYGVINEIWDLDYHMFRIPLFKCDWVQNNGGIKIDEFGFTLVDLNRLGHKSDPFILASQATQVFYVTDQLDKRCNLMDKGKGLADELSNEESIDYSGNEEVPDEDNSRDEEVPDEFPNSEDENDVPKSSSTVRGPTKNSGRMRMSGGKLVVRYNGLGVPVGPEATELASFIGLLGRTSIPDINQEWRKERFIVHPNSKKQVFQALGSAFRNFKYLLTTKYILPHKHNRKRLKRPPFQYSHIPQNVWDKFVNSRLSTEFERIRHRQQNKRANNKWNHRLSRKGYAGLLDEICSETGLVETEVDRSVAWKRARKMKNGEYDPDVDSVVKKIDALEEKAKKGDFKADARNDILARSIGRPATSGHMQGVGKFISPKMYFDTPNNSFQMRQERLNILERLDKQEAELSDLKKKIKKQPRHSDVGSSNFPLDEQTIEDEAEERTARNEDKLDEEVYKHPTKAHIGLDECQSLISMKELGANHMHLYIAMLHAHMANDIVGRPFGFIHTGLVSSAHDKDAFATRSPNQPGSTECGYYVLRFMKDIIADPSLLLHDFKGKCEYTQSELDEVRLEYASFVSELIV</sequence>
<keyword evidence="2" id="KW-1185">Reference proteome</keyword>
<evidence type="ECO:0000313" key="2">
    <source>
        <dbReference type="Proteomes" id="UP000829398"/>
    </source>
</evidence>
<reference evidence="2" key="1">
    <citation type="journal article" date="2023" name="Hortic. Res.">
        <title>A chromosome-level phased genome enabling allele-level studies in sweet orange: a case study on citrus Huanglongbing tolerance.</title>
        <authorList>
            <person name="Wu B."/>
            <person name="Yu Q."/>
            <person name="Deng Z."/>
            <person name="Duan Y."/>
            <person name="Luo F."/>
            <person name="Gmitter F. Jr."/>
        </authorList>
    </citation>
    <scope>NUCLEOTIDE SEQUENCE [LARGE SCALE GENOMIC DNA]</scope>
    <source>
        <strain evidence="2">cv. Valencia</strain>
    </source>
</reference>
<evidence type="ECO:0000313" key="1">
    <source>
        <dbReference type="EMBL" id="KAH9769128.1"/>
    </source>
</evidence>
<proteinExistence type="predicted"/>
<gene>
    <name evidence="1" type="ORF">KPL71_011882</name>
</gene>